<protein>
    <submittedName>
        <fullName evidence="1">Uncharacterized protein</fullName>
    </submittedName>
</protein>
<gene>
    <name evidence="1" type="ORF">K3G42_009008</name>
</gene>
<proteinExistence type="predicted"/>
<evidence type="ECO:0000313" key="2">
    <source>
        <dbReference type="Proteomes" id="UP000827872"/>
    </source>
</evidence>
<dbReference type="Proteomes" id="UP000827872">
    <property type="component" value="Linkage Group LG10"/>
</dbReference>
<evidence type="ECO:0000313" key="1">
    <source>
        <dbReference type="EMBL" id="KAH7988148.1"/>
    </source>
</evidence>
<organism evidence="1 2">
    <name type="scientific">Sphaerodactylus townsendi</name>
    <dbReference type="NCBI Taxonomy" id="933632"/>
    <lineage>
        <taxon>Eukaryota</taxon>
        <taxon>Metazoa</taxon>
        <taxon>Chordata</taxon>
        <taxon>Craniata</taxon>
        <taxon>Vertebrata</taxon>
        <taxon>Euteleostomi</taxon>
        <taxon>Lepidosauria</taxon>
        <taxon>Squamata</taxon>
        <taxon>Bifurcata</taxon>
        <taxon>Gekkota</taxon>
        <taxon>Sphaerodactylidae</taxon>
        <taxon>Sphaerodactylus</taxon>
    </lineage>
</organism>
<comment type="caution">
    <text evidence="1">The sequence shown here is derived from an EMBL/GenBank/DDBJ whole genome shotgun (WGS) entry which is preliminary data.</text>
</comment>
<keyword evidence="2" id="KW-1185">Reference proteome</keyword>
<dbReference type="EMBL" id="CM037623">
    <property type="protein sequence ID" value="KAH7988148.1"/>
    <property type="molecule type" value="Genomic_DNA"/>
</dbReference>
<accession>A0ACB8E789</accession>
<name>A0ACB8E789_9SAUR</name>
<reference evidence="1" key="1">
    <citation type="submission" date="2021-08" db="EMBL/GenBank/DDBJ databases">
        <title>The first chromosome-level gecko genome reveals the dynamic sex chromosomes of Neotropical dwarf geckos (Sphaerodactylidae: Sphaerodactylus).</title>
        <authorList>
            <person name="Pinto B.J."/>
            <person name="Keating S.E."/>
            <person name="Gamble T."/>
        </authorList>
    </citation>
    <scope>NUCLEOTIDE SEQUENCE</scope>
    <source>
        <strain evidence="1">TG3544</strain>
    </source>
</reference>
<sequence length="103" mass="10814">MPDMVELHAGHQCSLELLVLSGVGAAKGTQLWQQEKSGSAALEGQGPAHSHLLLLQPASSAPRKKLGRPGRGQAGRGAVIQGQEDLRGLQGSGRFLVWLIQTS</sequence>